<organism evidence="10 11">
    <name type="scientific">Campylobacter majalis</name>
    <dbReference type="NCBI Taxonomy" id="2790656"/>
    <lineage>
        <taxon>Bacteria</taxon>
        <taxon>Pseudomonadati</taxon>
        <taxon>Campylobacterota</taxon>
        <taxon>Epsilonproteobacteria</taxon>
        <taxon>Campylobacterales</taxon>
        <taxon>Campylobacteraceae</taxon>
        <taxon>Campylobacter</taxon>
    </lineage>
</organism>
<dbReference type="InterPro" id="IPR015853">
    <property type="entry name" value="ABC_transpr_FbpC"/>
</dbReference>
<dbReference type="Gene3D" id="3.40.50.300">
    <property type="entry name" value="P-loop containing nucleotide triphosphate hydrolases"/>
    <property type="match status" value="1"/>
</dbReference>
<dbReference type="CDD" id="cd03259">
    <property type="entry name" value="ABC_Carb_Solutes_like"/>
    <property type="match status" value="1"/>
</dbReference>
<evidence type="ECO:0000256" key="4">
    <source>
        <dbReference type="ARBA" id="ARBA00022741"/>
    </source>
</evidence>
<keyword evidence="7" id="KW-0406">Ion transport</keyword>
<keyword evidence="3" id="KW-0410">Iron transport</keyword>
<evidence type="ECO:0000256" key="6">
    <source>
        <dbReference type="ARBA" id="ARBA00023004"/>
    </source>
</evidence>
<evidence type="ECO:0000256" key="2">
    <source>
        <dbReference type="ARBA" id="ARBA00022475"/>
    </source>
</evidence>
<dbReference type="PROSITE" id="PS00211">
    <property type="entry name" value="ABC_TRANSPORTER_1"/>
    <property type="match status" value="1"/>
</dbReference>
<gene>
    <name evidence="10" type="primary">btuD_1</name>
    <name evidence="10" type="ORF">LMG7974_00857</name>
</gene>
<evidence type="ECO:0000256" key="8">
    <source>
        <dbReference type="ARBA" id="ARBA00023136"/>
    </source>
</evidence>
<feature type="domain" description="ABC transporter" evidence="9">
    <location>
        <begin position="5"/>
        <end position="224"/>
    </location>
</feature>
<dbReference type="PANTHER" id="PTHR42781">
    <property type="entry name" value="SPERMIDINE/PUTRESCINE IMPORT ATP-BINDING PROTEIN POTA"/>
    <property type="match status" value="1"/>
</dbReference>
<evidence type="ECO:0000259" key="9">
    <source>
        <dbReference type="PROSITE" id="PS50893"/>
    </source>
</evidence>
<dbReference type="InterPro" id="IPR003593">
    <property type="entry name" value="AAA+_ATPase"/>
</dbReference>
<dbReference type="PANTHER" id="PTHR42781:SF4">
    <property type="entry name" value="SPERMIDINE_PUTRESCINE IMPORT ATP-BINDING PROTEIN POTA"/>
    <property type="match status" value="1"/>
</dbReference>
<accession>A0ABM8Q5Q0</accession>
<evidence type="ECO:0000256" key="1">
    <source>
        <dbReference type="ARBA" id="ARBA00022448"/>
    </source>
</evidence>
<evidence type="ECO:0000256" key="7">
    <source>
        <dbReference type="ARBA" id="ARBA00023065"/>
    </source>
</evidence>
<dbReference type="InterPro" id="IPR017871">
    <property type="entry name" value="ABC_transporter-like_CS"/>
</dbReference>
<dbReference type="GO" id="GO:0005524">
    <property type="term" value="F:ATP binding"/>
    <property type="evidence" value="ECO:0007669"/>
    <property type="project" value="UniProtKB-KW"/>
</dbReference>
<dbReference type="SMART" id="SM00382">
    <property type="entry name" value="AAA"/>
    <property type="match status" value="1"/>
</dbReference>
<dbReference type="InterPro" id="IPR050093">
    <property type="entry name" value="ABC_SmlMolc_Importer"/>
</dbReference>
<keyword evidence="11" id="KW-1185">Reference proteome</keyword>
<evidence type="ECO:0000256" key="5">
    <source>
        <dbReference type="ARBA" id="ARBA00022840"/>
    </source>
</evidence>
<comment type="caution">
    <text evidence="10">The sequence shown here is derived from an EMBL/GenBank/DDBJ whole genome shotgun (WGS) entry which is preliminary data.</text>
</comment>
<keyword evidence="2" id="KW-1003">Cell membrane</keyword>
<proteinExistence type="predicted"/>
<evidence type="ECO:0000313" key="11">
    <source>
        <dbReference type="Proteomes" id="UP000789803"/>
    </source>
</evidence>
<reference evidence="10 11" key="1">
    <citation type="submission" date="2020-11" db="EMBL/GenBank/DDBJ databases">
        <authorList>
            <person name="Peeters C."/>
        </authorList>
    </citation>
    <scope>NUCLEOTIDE SEQUENCE [LARGE SCALE GENOMIC DNA]</scope>
    <source>
        <strain evidence="10 11">LMG 7974</strain>
    </source>
</reference>
<dbReference type="EMBL" id="CAJHOF010000006">
    <property type="protein sequence ID" value="CAD7288146.1"/>
    <property type="molecule type" value="Genomic_DNA"/>
</dbReference>
<dbReference type="PROSITE" id="PS50893">
    <property type="entry name" value="ABC_TRANSPORTER_2"/>
    <property type="match status" value="1"/>
</dbReference>
<keyword evidence="4" id="KW-0547">Nucleotide-binding</keyword>
<keyword evidence="5 10" id="KW-0067">ATP-binding</keyword>
<dbReference type="InterPro" id="IPR003439">
    <property type="entry name" value="ABC_transporter-like_ATP-bd"/>
</dbReference>
<keyword evidence="6" id="KW-0408">Iron</keyword>
<dbReference type="Pfam" id="PF00005">
    <property type="entry name" value="ABC_tran"/>
    <property type="match status" value="1"/>
</dbReference>
<protein>
    <submittedName>
        <fullName evidence="10">Vitamin B12 import ATP-binding protein BtuD</fullName>
    </submittedName>
</protein>
<keyword evidence="1" id="KW-0813">Transport</keyword>
<dbReference type="InterPro" id="IPR027417">
    <property type="entry name" value="P-loop_NTPase"/>
</dbReference>
<sequence>MTEILKISNLNKSFNAQEVLKDVSLELKEGEILSILGESGCGKSTLLRIIAGLEVSDSGQIAVKDGVGVAMMFQNYALFPHLNVRENIAFALHQTPKSERNVVIDELLNKFQITQIKDKMVDKISGGQAQRVAFARAVANKEKLLLLDEPFANLDHNLRHTLRVELKQMIKQNGISAIMVTHDKEDAFMLSDKIALIKAGKVLDVDTPKKLYFHPKNLEVARFLGQINHVDNCENLPHEFAQWLKDRNYMFRPEQVIAGDRYEAKVLSARFLGAFYELELEFMGVKFKALINSNCEISDTFKFDLL</sequence>
<name>A0ABM8Q5Q0_9BACT</name>
<keyword evidence="8" id="KW-0472">Membrane</keyword>
<dbReference type="SUPFAM" id="SSF52540">
    <property type="entry name" value="P-loop containing nucleoside triphosphate hydrolases"/>
    <property type="match status" value="1"/>
</dbReference>
<dbReference type="Proteomes" id="UP000789803">
    <property type="component" value="Unassembled WGS sequence"/>
</dbReference>
<evidence type="ECO:0000313" key="10">
    <source>
        <dbReference type="EMBL" id="CAD7288146.1"/>
    </source>
</evidence>
<evidence type="ECO:0000256" key="3">
    <source>
        <dbReference type="ARBA" id="ARBA00022496"/>
    </source>
</evidence>